<accession>G6XL17</accession>
<feature type="transmembrane region" description="Helical" evidence="1">
    <location>
        <begin position="20"/>
        <end position="37"/>
    </location>
</feature>
<dbReference type="STRING" id="1088869.GMO_24400"/>
<name>G6XL17_9PROT</name>
<keyword evidence="1" id="KW-0472">Membrane</keyword>
<evidence type="ECO:0000256" key="1">
    <source>
        <dbReference type="SAM" id="Phobius"/>
    </source>
</evidence>
<proteinExistence type="predicted"/>
<dbReference type="Proteomes" id="UP000004949">
    <property type="component" value="Unassembled WGS sequence"/>
</dbReference>
<dbReference type="EMBL" id="AGQV01000010">
    <property type="protein sequence ID" value="EHH67445.1"/>
    <property type="molecule type" value="Genomic_DNA"/>
</dbReference>
<keyword evidence="3" id="KW-1185">Reference proteome</keyword>
<protein>
    <submittedName>
        <fullName evidence="2">Uncharacterized protein</fullName>
    </submittedName>
</protein>
<keyword evidence="1" id="KW-0812">Transmembrane</keyword>
<comment type="caution">
    <text evidence="2">The sequence shown here is derived from an EMBL/GenBank/DDBJ whole genome shotgun (WGS) entry which is preliminary data.</text>
</comment>
<reference evidence="2 3" key="1">
    <citation type="submission" date="2011-10" db="EMBL/GenBank/DDBJ databases">
        <title>Genome sequence of Gluconobacter morbifer G707, isolated from Drosophila gut.</title>
        <authorList>
            <person name="Lee W.-J."/>
            <person name="Kim E.-K."/>
        </authorList>
    </citation>
    <scope>NUCLEOTIDE SEQUENCE [LARGE SCALE GENOMIC DNA]</scope>
    <source>
        <strain evidence="2 3">G707</strain>
    </source>
</reference>
<gene>
    <name evidence="2" type="ORF">GMO_24400</name>
</gene>
<keyword evidence="1" id="KW-1133">Transmembrane helix</keyword>
<sequence>MLFGRFFFSENRELFCFSDRGNFGAVFLFLTFSLVVWKKPIGAWKSYILISGILTELS</sequence>
<dbReference type="PATRIC" id="fig|1088869.3.peg.2433"/>
<evidence type="ECO:0000313" key="3">
    <source>
        <dbReference type="Proteomes" id="UP000004949"/>
    </source>
</evidence>
<organism evidence="2 3">
    <name type="scientific">Gluconobacter morbifer G707</name>
    <dbReference type="NCBI Taxonomy" id="1088869"/>
    <lineage>
        <taxon>Bacteria</taxon>
        <taxon>Pseudomonadati</taxon>
        <taxon>Pseudomonadota</taxon>
        <taxon>Alphaproteobacteria</taxon>
        <taxon>Acetobacterales</taxon>
        <taxon>Acetobacteraceae</taxon>
        <taxon>Gluconobacter</taxon>
    </lineage>
</organism>
<evidence type="ECO:0000313" key="2">
    <source>
        <dbReference type="EMBL" id="EHH67445.1"/>
    </source>
</evidence>
<dbReference type="AlphaFoldDB" id="G6XL17"/>